<dbReference type="SMART" id="SM00866">
    <property type="entry name" value="UTRA"/>
    <property type="match status" value="1"/>
</dbReference>
<keyword evidence="3" id="KW-0804">Transcription</keyword>
<proteinExistence type="predicted"/>
<sequence length="236" mass="26718">MNPLYKMIHDDLRELVDNQTYHDGETIPSEEELAAAYGVSRPTVRRAVQMLMDEGVLEKGGRRGVCVRARKIDQRFAVTLRSFDEEIHEHGLIPKTKVILARKTLATVNIANSLGIREGDAAFRLVRLRYANDTPNVLVESLIPYNRYPGIDNVDFSTASLYAFFDDKGNPPMVAKRRLELMQADSSLAALLDVKQGDPLFRFTTTTLDACDRIIEYSIAEYRSDTNAFEFDTRVP</sequence>
<dbReference type="InterPro" id="IPR036388">
    <property type="entry name" value="WH-like_DNA-bd_sf"/>
</dbReference>
<dbReference type="Gene3D" id="1.10.10.10">
    <property type="entry name" value="Winged helix-like DNA-binding domain superfamily/Winged helix DNA-binding domain"/>
    <property type="match status" value="1"/>
</dbReference>
<dbReference type="Proteomes" id="UP001204320">
    <property type="component" value="Unassembled WGS sequence"/>
</dbReference>
<dbReference type="RefSeq" id="WP_158559505.1">
    <property type="nucleotide sequence ID" value="NZ_JANSKA010000001.1"/>
</dbReference>
<evidence type="ECO:0000313" key="6">
    <source>
        <dbReference type="Proteomes" id="UP001204320"/>
    </source>
</evidence>
<dbReference type="InterPro" id="IPR036390">
    <property type="entry name" value="WH_DNA-bd_sf"/>
</dbReference>
<gene>
    <name evidence="5" type="ORF">NVS32_01225</name>
</gene>
<dbReference type="InterPro" id="IPR028978">
    <property type="entry name" value="Chorismate_lyase_/UTRA_dom_sf"/>
</dbReference>
<dbReference type="InterPro" id="IPR050679">
    <property type="entry name" value="Bact_HTH_transcr_reg"/>
</dbReference>
<evidence type="ECO:0000256" key="3">
    <source>
        <dbReference type="ARBA" id="ARBA00023163"/>
    </source>
</evidence>
<evidence type="ECO:0000259" key="4">
    <source>
        <dbReference type="PROSITE" id="PS50949"/>
    </source>
</evidence>
<dbReference type="PANTHER" id="PTHR44846:SF1">
    <property type="entry name" value="MANNOSYL-D-GLYCERATE TRANSPORT_METABOLISM SYSTEM REPRESSOR MNGR-RELATED"/>
    <property type="match status" value="1"/>
</dbReference>
<dbReference type="Pfam" id="PF07702">
    <property type="entry name" value="UTRA"/>
    <property type="match status" value="1"/>
</dbReference>
<keyword evidence="1" id="KW-0805">Transcription regulation</keyword>
<dbReference type="CDD" id="cd07377">
    <property type="entry name" value="WHTH_GntR"/>
    <property type="match status" value="1"/>
</dbReference>
<accession>A0ABT1Z5W2</accession>
<name>A0ABT1Z5W2_9ACTN</name>
<dbReference type="PRINTS" id="PR00035">
    <property type="entry name" value="HTHGNTR"/>
</dbReference>
<reference evidence="5 6" key="1">
    <citation type="submission" date="2022-08" db="EMBL/GenBank/DDBJ databases">
        <title>Tractidigestivibacter montrealensis type strain KD21.</title>
        <authorList>
            <person name="Diop K."/>
            <person name="Richard C."/>
            <person name="Routy B."/>
        </authorList>
    </citation>
    <scope>NUCLEOTIDE SEQUENCE [LARGE SCALE GENOMIC DNA]</scope>
    <source>
        <strain evidence="5 6">KD21</strain>
    </source>
</reference>
<dbReference type="SUPFAM" id="SSF46785">
    <property type="entry name" value="Winged helix' DNA-binding domain"/>
    <property type="match status" value="1"/>
</dbReference>
<feature type="domain" description="HTH gntR-type" evidence="4">
    <location>
        <begin position="2"/>
        <end position="70"/>
    </location>
</feature>
<dbReference type="SMART" id="SM00345">
    <property type="entry name" value="HTH_GNTR"/>
    <property type="match status" value="1"/>
</dbReference>
<keyword evidence="2" id="KW-0238">DNA-binding</keyword>
<dbReference type="PROSITE" id="PS50949">
    <property type="entry name" value="HTH_GNTR"/>
    <property type="match status" value="1"/>
</dbReference>
<comment type="caution">
    <text evidence="5">The sequence shown here is derived from an EMBL/GenBank/DDBJ whole genome shotgun (WGS) entry which is preliminary data.</text>
</comment>
<evidence type="ECO:0000256" key="2">
    <source>
        <dbReference type="ARBA" id="ARBA00023125"/>
    </source>
</evidence>
<evidence type="ECO:0000256" key="1">
    <source>
        <dbReference type="ARBA" id="ARBA00023015"/>
    </source>
</evidence>
<organism evidence="5 6">
    <name type="scientific">Tractidigestivibacter montrealensis</name>
    <dbReference type="NCBI Taxonomy" id="2972466"/>
    <lineage>
        <taxon>Bacteria</taxon>
        <taxon>Bacillati</taxon>
        <taxon>Actinomycetota</taxon>
        <taxon>Coriobacteriia</taxon>
        <taxon>Coriobacteriales</taxon>
        <taxon>Atopobiaceae</taxon>
        <taxon>Tractidigestivibacter</taxon>
    </lineage>
</organism>
<dbReference type="InterPro" id="IPR000524">
    <property type="entry name" value="Tscrpt_reg_HTH_GntR"/>
</dbReference>
<dbReference type="Gene3D" id="3.40.1410.10">
    <property type="entry name" value="Chorismate lyase-like"/>
    <property type="match status" value="1"/>
</dbReference>
<dbReference type="EMBL" id="JANSKA010000001">
    <property type="protein sequence ID" value="MCR9035582.1"/>
    <property type="molecule type" value="Genomic_DNA"/>
</dbReference>
<dbReference type="Pfam" id="PF00392">
    <property type="entry name" value="GntR"/>
    <property type="match status" value="1"/>
</dbReference>
<dbReference type="InterPro" id="IPR011663">
    <property type="entry name" value="UTRA"/>
</dbReference>
<dbReference type="SUPFAM" id="SSF64288">
    <property type="entry name" value="Chorismate lyase-like"/>
    <property type="match status" value="1"/>
</dbReference>
<evidence type="ECO:0000313" key="5">
    <source>
        <dbReference type="EMBL" id="MCR9035582.1"/>
    </source>
</evidence>
<dbReference type="PANTHER" id="PTHR44846">
    <property type="entry name" value="MANNOSYL-D-GLYCERATE TRANSPORT/METABOLISM SYSTEM REPRESSOR MNGR-RELATED"/>
    <property type="match status" value="1"/>
</dbReference>
<protein>
    <submittedName>
        <fullName evidence="5">GntR family transcriptional regulator</fullName>
    </submittedName>
</protein>
<keyword evidence="6" id="KW-1185">Reference proteome</keyword>